<dbReference type="PANTHER" id="PTHR47505">
    <property type="entry name" value="DNA UTILIZATION PROTEIN YHGH"/>
    <property type="match status" value="1"/>
</dbReference>
<proteinExistence type="inferred from homology"/>
<dbReference type="GO" id="GO:0003899">
    <property type="term" value="F:DNA-directed RNA polymerase activity"/>
    <property type="evidence" value="ECO:0007669"/>
    <property type="project" value="InterPro"/>
</dbReference>
<evidence type="ECO:0000313" key="3">
    <source>
        <dbReference type="EMBL" id="OHB06250.1"/>
    </source>
</evidence>
<dbReference type="PANTHER" id="PTHR47505:SF1">
    <property type="entry name" value="DNA UTILIZATION PROTEIN YHGH"/>
    <property type="match status" value="1"/>
</dbReference>
<dbReference type="InterPro" id="IPR000836">
    <property type="entry name" value="PRTase_dom"/>
</dbReference>
<comment type="similarity">
    <text evidence="1">Belongs to the ComF/GntX family.</text>
</comment>
<protein>
    <recommendedName>
        <fullName evidence="2">Phosphoribosyltransferase domain-containing protein</fullName>
    </recommendedName>
</protein>
<sequence length="220" mass="24839">MRFLDTILGIVFPVSCLSCGKAGADLCAECLLASPGAERECAEWIFPLFDYRHPKVKDSLWLLKYKGRKRLARVFAEVLYGRMLEELSELGVMENFREALLVPIPLSGKRKRERGFNQALLLCESLVALDNNQNFRLEKNVLIKPKETKHQAKIEDRQKRLKNIVGSFAIKNIKQNPGLIKKKNIILIDDVTTTGATLHEAKKVLRAGGARKVIAFTIAH</sequence>
<evidence type="ECO:0000313" key="4">
    <source>
        <dbReference type="Proteomes" id="UP000177068"/>
    </source>
</evidence>
<dbReference type="Gene3D" id="3.40.50.2020">
    <property type="match status" value="1"/>
</dbReference>
<dbReference type="SUPFAM" id="SSF53271">
    <property type="entry name" value="PRTase-like"/>
    <property type="match status" value="1"/>
</dbReference>
<dbReference type="GO" id="GO:0006351">
    <property type="term" value="P:DNA-templated transcription"/>
    <property type="evidence" value="ECO:0007669"/>
    <property type="project" value="InterPro"/>
</dbReference>
<dbReference type="PROSITE" id="PS01112">
    <property type="entry name" value="RNA_POL_N_8KD"/>
    <property type="match status" value="1"/>
</dbReference>
<dbReference type="InterPro" id="IPR051910">
    <property type="entry name" value="ComF/GntX_DNA_util-trans"/>
</dbReference>
<dbReference type="GO" id="GO:0008270">
    <property type="term" value="F:zinc ion binding"/>
    <property type="evidence" value="ECO:0007669"/>
    <property type="project" value="InterPro"/>
</dbReference>
<dbReference type="Pfam" id="PF00156">
    <property type="entry name" value="Pribosyltran"/>
    <property type="match status" value="1"/>
</dbReference>
<gene>
    <name evidence="3" type="ORF">A3A26_00010</name>
</gene>
<organism evidence="3 4">
    <name type="scientific">Candidatus Zambryskibacteria bacterium RIFCSPLOWO2_01_FULL_47_14</name>
    <dbReference type="NCBI Taxonomy" id="1802763"/>
    <lineage>
        <taxon>Bacteria</taxon>
        <taxon>Candidatus Zambryskiibacteriota</taxon>
    </lineage>
</organism>
<accession>A0A1G2UB38</accession>
<dbReference type="EMBL" id="MHWG01000003">
    <property type="protein sequence ID" value="OHB06250.1"/>
    <property type="molecule type" value="Genomic_DNA"/>
</dbReference>
<name>A0A1G2UB38_9BACT</name>
<dbReference type="AlphaFoldDB" id="A0A1G2UB38"/>
<dbReference type="CDD" id="cd06223">
    <property type="entry name" value="PRTases_typeI"/>
    <property type="match status" value="1"/>
</dbReference>
<feature type="domain" description="Phosphoribosyltransferase" evidence="2">
    <location>
        <begin position="166"/>
        <end position="218"/>
    </location>
</feature>
<dbReference type="GO" id="GO:0003677">
    <property type="term" value="F:DNA binding"/>
    <property type="evidence" value="ECO:0007669"/>
    <property type="project" value="InterPro"/>
</dbReference>
<dbReference type="InterPro" id="IPR020789">
    <property type="entry name" value="RNA_pol_suN_Zn-BS"/>
</dbReference>
<dbReference type="InterPro" id="IPR029057">
    <property type="entry name" value="PRTase-like"/>
</dbReference>
<reference evidence="3 4" key="1">
    <citation type="journal article" date="2016" name="Nat. Commun.">
        <title>Thousands of microbial genomes shed light on interconnected biogeochemical processes in an aquifer system.</title>
        <authorList>
            <person name="Anantharaman K."/>
            <person name="Brown C.T."/>
            <person name="Hug L.A."/>
            <person name="Sharon I."/>
            <person name="Castelle C.J."/>
            <person name="Probst A.J."/>
            <person name="Thomas B.C."/>
            <person name="Singh A."/>
            <person name="Wilkins M.J."/>
            <person name="Karaoz U."/>
            <person name="Brodie E.L."/>
            <person name="Williams K.H."/>
            <person name="Hubbard S.S."/>
            <person name="Banfield J.F."/>
        </authorList>
    </citation>
    <scope>NUCLEOTIDE SEQUENCE [LARGE SCALE GENOMIC DNA]</scope>
</reference>
<evidence type="ECO:0000256" key="1">
    <source>
        <dbReference type="ARBA" id="ARBA00008007"/>
    </source>
</evidence>
<dbReference type="Proteomes" id="UP000177068">
    <property type="component" value="Unassembled WGS sequence"/>
</dbReference>
<evidence type="ECO:0000259" key="2">
    <source>
        <dbReference type="Pfam" id="PF00156"/>
    </source>
</evidence>
<comment type="caution">
    <text evidence="3">The sequence shown here is derived from an EMBL/GenBank/DDBJ whole genome shotgun (WGS) entry which is preliminary data.</text>
</comment>